<dbReference type="Proteomes" id="UP000324222">
    <property type="component" value="Unassembled WGS sequence"/>
</dbReference>
<keyword evidence="6 9" id="KW-0472">Membrane</keyword>
<reference evidence="11 12" key="1">
    <citation type="submission" date="2019-05" db="EMBL/GenBank/DDBJ databases">
        <title>Another draft genome of Portunus trituberculatus and its Hox gene families provides insights of decapod evolution.</title>
        <authorList>
            <person name="Jeong J.-H."/>
            <person name="Song I."/>
            <person name="Kim S."/>
            <person name="Choi T."/>
            <person name="Kim D."/>
            <person name="Ryu S."/>
            <person name="Kim W."/>
        </authorList>
    </citation>
    <scope>NUCLEOTIDE SEQUENCE [LARGE SCALE GENOMIC DNA]</scope>
    <source>
        <tissue evidence="11">Muscle</tissue>
    </source>
</reference>
<dbReference type="GO" id="GO:0050906">
    <property type="term" value="P:detection of stimulus involved in sensory perception"/>
    <property type="evidence" value="ECO:0007669"/>
    <property type="project" value="UniProtKB-ARBA"/>
</dbReference>
<keyword evidence="8" id="KW-0325">Glycoprotein</keyword>
<comment type="caution">
    <text evidence="11">The sequence shown here is derived from an EMBL/GenBank/DDBJ whole genome shotgun (WGS) entry which is preliminary data.</text>
</comment>
<evidence type="ECO:0000256" key="9">
    <source>
        <dbReference type="SAM" id="Phobius"/>
    </source>
</evidence>
<proteinExistence type="inferred from homology"/>
<keyword evidence="12" id="KW-1185">Reference proteome</keyword>
<evidence type="ECO:0000256" key="6">
    <source>
        <dbReference type="ARBA" id="ARBA00023136"/>
    </source>
</evidence>
<dbReference type="PANTHER" id="PTHR42643">
    <property type="entry name" value="IONOTROPIC RECEPTOR 20A-RELATED"/>
    <property type="match status" value="1"/>
</dbReference>
<dbReference type="OrthoDB" id="6500454at2759"/>
<dbReference type="GO" id="GO:0015276">
    <property type="term" value="F:ligand-gated monoatomic ion channel activity"/>
    <property type="evidence" value="ECO:0007669"/>
    <property type="project" value="InterPro"/>
</dbReference>
<evidence type="ECO:0000256" key="1">
    <source>
        <dbReference type="ARBA" id="ARBA00004651"/>
    </source>
</evidence>
<keyword evidence="7" id="KW-0675">Receptor</keyword>
<keyword evidence="4 9" id="KW-0812">Transmembrane</keyword>
<evidence type="ECO:0000313" key="11">
    <source>
        <dbReference type="EMBL" id="MPC69070.1"/>
    </source>
</evidence>
<dbReference type="Pfam" id="PF00060">
    <property type="entry name" value="Lig_chan"/>
    <property type="match status" value="1"/>
</dbReference>
<feature type="transmembrane region" description="Helical" evidence="9">
    <location>
        <begin position="39"/>
        <end position="57"/>
    </location>
</feature>
<dbReference type="Gene3D" id="1.10.287.70">
    <property type="match status" value="1"/>
</dbReference>
<dbReference type="AlphaFoldDB" id="A0A5B7HA22"/>
<evidence type="ECO:0000256" key="2">
    <source>
        <dbReference type="ARBA" id="ARBA00008685"/>
    </source>
</evidence>
<dbReference type="EMBL" id="VSRR010028842">
    <property type="protein sequence ID" value="MPC69070.1"/>
    <property type="molecule type" value="Genomic_DNA"/>
</dbReference>
<evidence type="ECO:0000256" key="5">
    <source>
        <dbReference type="ARBA" id="ARBA00022989"/>
    </source>
</evidence>
<organism evidence="11 12">
    <name type="scientific">Portunus trituberculatus</name>
    <name type="common">Swimming crab</name>
    <name type="synonym">Neptunus trituberculatus</name>
    <dbReference type="NCBI Taxonomy" id="210409"/>
    <lineage>
        <taxon>Eukaryota</taxon>
        <taxon>Metazoa</taxon>
        <taxon>Ecdysozoa</taxon>
        <taxon>Arthropoda</taxon>
        <taxon>Crustacea</taxon>
        <taxon>Multicrustacea</taxon>
        <taxon>Malacostraca</taxon>
        <taxon>Eumalacostraca</taxon>
        <taxon>Eucarida</taxon>
        <taxon>Decapoda</taxon>
        <taxon>Pleocyemata</taxon>
        <taxon>Brachyura</taxon>
        <taxon>Eubrachyura</taxon>
        <taxon>Portunoidea</taxon>
        <taxon>Portunidae</taxon>
        <taxon>Portuninae</taxon>
        <taxon>Portunus</taxon>
    </lineage>
</organism>
<dbReference type="PANTHER" id="PTHR42643:SF39">
    <property type="entry name" value="IONOTROPIC RECEPTOR 56A-RELATED"/>
    <property type="match status" value="1"/>
</dbReference>
<dbReference type="InterPro" id="IPR001320">
    <property type="entry name" value="Iontro_rcpt_C"/>
</dbReference>
<keyword evidence="5 9" id="KW-1133">Transmembrane helix</keyword>
<name>A0A5B7HA22_PORTR</name>
<evidence type="ECO:0000259" key="10">
    <source>
        <dbReference type="Pfam" id="PF00060"/>
    </source>
</evidence>
<keyword evidence="3" id="KW-1003">Cell membrane</keyword>
<dbReference type="GO" id="GO:0005886">
    <property type="term" value="C:plasma membrane"/>
    <property type="evidence" value="ECO:0007669"/>
    <property type="project" value="UniProtKB-SubCell"/>
</dbReference>
<evidence type="ECO:0000256" key="4">
    <source>
        <dbReference type="ARBA" id="ARBA00022692"/>
    </source>
</evidence>
<accession>A0A5B7HA22</accession>
<comment type="subcellular location">
    <subcellularLocation>
        <location evidence="1">Cell membrane</location>
        <topology evidence="1">Multi-pass membrane protein</topology>
    </subcellularLocation>
</comment>
<evidence type="ECO:0000256" key="8">
    <source>
        <dbReference type="ARBA" id="ARBA00023180"/>
    </source>
</evidence>
<dbReference type="InterPro" id="IPR052192">
    <property type="entry name" value="Insect_Ionotropic_Sensory_Rcpt"/>
</dbReference>
<feature type="domain" description="Ionotropic glutamate receptor C-terminal" evidence="10">
    <location>
        <begin position="17"/>
        <end position="81"/>
    </location>
</feature>
<gene>
    <name evidence="11" type="ORF">E2C01_063284</name>
</gene>
<evidence type="ECO:0000256" key="7">
    <source>
        <dbReference type="ARBA" id="ARBA00023170"/>
    </source>
</evidence>
<protein>
    <recommendedName>
        <fullName evidence="10">Ionotropic glutamate receptor C-terminal domain-containing protein</fullName>
    </recommendedName>
</protein>
<sequence length="96" mass="10891">MRHESEHTPETWLVVKQVVGTLLDEAIPGGLPRSTPTRMVLTAWLIFSFIVGTLYRSNLTAYLTAPKYPPRVETLADLVGKDAKYLSEVVTHYYIR</sequence>
<evidence type="ECO:0000313" key="12">
    <source>
        <dbReference type="Proteomes" id="UP000324222"/>
    </source>
</evidence>
<comment type="similarity">
    <text evidence="2">Belongs to the glutamate-gated ion channel (TC 1.A.10.1) family.</text>
</comment>
<evidence type="ECO:0000256" key="3">
    <source>
        <dbReference type="ARBA" id="ARBA00022475"/>
    </source>
</evidence>